<dbReference type="GO" id="GO:0005789">
    <property type="term" value="C:endoplasmic reticulum membrane"/>
    <property type="evidence" value="ECO:0007669"/>
    <property type="project" value="UniProtKB-SubCell"/>
</dbReference>
<keyword evidence="9" id="KW-0325">Glycoprotein</keyword>
<proteinExistence type="inferred from homology"/>
<dbReference type="InterPro" id="IPR019308">
    <property type="entry name" value="TMEM214"/>
</dbReference>
<dbReference type="EMBL" id="GL871047">
    <property type="protein sequence ID" value="EGC35785.1"/>
    <property type="molecule type" value="Genomic_DNA"/>
</dbReference>
<comment type="subunit">
    <text evidence="3">Constitutively interacts with CASP4; required for the localization of procaspase 4 to the ER.</text>
</comment>
<dbReference type="OMA" id="CLEEHFG"/>
<keyword evidence="8" id="KW-0472">Membrane</keyword>
<keyword evidence="13" id="KW-1185">Reference proteome</keyword>
<feature type="compositionally biased region" description="Polar residues" evidence="11">
    <location>
        <begin position="117"/>
        <end position="128"/>
    </location>
</feature>
<dbReference type="VEuPathDB" id="AmoebaDB:DICPUDRAFT_54993"/>
<keyword evidence="7" id="KW-1133">Transmembrane helix</keyword>
<evidence type="ECO:0000313" key="12">
    <source>
        <dbReference type="EMBL" id="EGC35785.1"/>
    </source>
</evidence>
<dbReference type="GO" id="GO:0005783">
    <property type="term" value="C:endoplasmic reticulum"/>
    <property type="evidence" value="ECO:0000318"/>
    <property type="project" value="GO_Central"/>
</dbReference>
<dbReference type="GeneID" id="10500805"/>
<dbReference type="eggNOG" id="ENOG502RCQG">
    <property type="taxonomic scope" value="Eukaryota"/>
</dbReference>
<keyword evidence="4" id="KW-0812">Transmembrane</keyword>
<comment type="subcellular location">
    <subcellularLocation>
        <location evidence="1">Endoplasmic reticulum membrane</location>
        <topology evidence="1">Multi-pass membrane protein</topology>
    </subcellularLocation>
</comment>
<evidence type="ECO:0000256" key="5">
    <source>
        <dbReference type="ARBA" id="ARBA00022703"/>
    </source>
</evidence>
<dbReference type="AlphaFoldDB" id="F0ZJU4"/>
<feature type="compositionally biased region" description="Polar residues" evidence="11">
    <location>
        <begin position="74"/>
        <end position="91"/>
    </location>
</feature>
<feature type="compositionally biased region" description="Low complexity" evidence="11">
    <location>
        <begin position="7"/>
        <end position="18"/>
    </location>
</feature>
<dbReference type="InParanoid" id="F0ZJU4"/>
<dbReference type="Pfam" id="PF10151">
    <property type="entry name" value="TMEM214"/>
    <property type="match status" value="1"/>
</dbReference>
<feature type="compositionally biased region" description="Basic residues" evidence="11">
    <location>
        <begin position="146"/>
        <end position="155"/>
    </location>
</feature>
<protein>
    <submittedName>
        <fullName evidence="12">Uncharacterized protein</fullName>
    </submittedName>
</protein>
<comment type="function">
    <text evidence="10">Critical mediator, in cooperation with CASP4, of endoplasmic reticulum-stress induced apoptosis. Required or the activation of CASP4 following endoplasmic reticulum stress.</text>
</comment>
<evidence type="ECO:0000256" key="1">
    <source>
        <dbReference type="ARBA" id="ARBA00004477"/>
    </source>
</evidence>
<reference evidence="13" key="1">
    <citation type="journal article" date="2011" name="Genome Biol.">
        <title>Comparative genomics of the social amoebae Dictyostelium discoideum and Dictyostelium purpureum.</title>
        <authorList>
            <consortium name="US DOE Joint Genome Institute (JGI-PGF)"/>
            <person name="Sucgang R."/>
            <person name="Kuo A."/>
            <person name="Tian X."/>
            <person name="Salerno W."/>
            <person name="Parikh A."/>
            <person name="Feasley C.L."/>
            <person name="Dalin E."/>
            <person name="Tu H."/>
            <person name="Huang E."/>
            <person name="Barry K."/>
            <person name="Lindquist E."/>
            <person name="Shapiro H."/>
            <person name="Bruce D."/>
            <person name="Schmutz J."/>
            <person name="Salamov A."/>
            <person name="Fey P."/>
            <person name="Gaudet P."/>
            <person name="Anjard C."/>
            <person name="Babu M.M."/>
            <person name="Basu S."/>
            <person name="Bushmanova Y."/>
            <person name="van der Wel H."/>
            <person name="Katoh-Kurasawa M."/>
            <person name="Dinh C."/>
            <person name="Coutinho P.M."/>
            <person name="Saito T."/>
            <person name="Elias M."/>
            <person name="Schaap P."/>
            <person name="Kay R.R."/>
            <person name="Henrissat B."/>
            <person name="Eichinger L."/>
            <person name="Rivero F."/>
            <person name="Putnam N.H."/>
            <person name="West C.M."/>
            <person name="Loomis W.F."/>
            <person name="Chisholm R.L."/>
            <person name="Shaulsky G."/>
            <person name="Strassmann J.E."/>
            <person name="Queller D.C."/>
            <person name="Kuspa A."/>
            <person name="Grigoriev I.V."/>
        </authorList>
    </citation>
    <scope>NUCLEOTIDE SEQUENCE [LARGE SCALE GENOMIC DNA]</scope>
    <source>
        <strain evidence="13">QSDP1</strain>
    </source>
</reference>
<gene>
    <name evidence="12" type="ORF">DICPUDRAFT_54993</name>
</gene>
<evidence type="ECO:0000313" key="13">
    <source>
        <dbReference type="Proteomes" id="UP000001064"/>
    </source>
</evidence>
<evidence type="ECO:0000256" key="2">
    <source>
        <dbReference type="ARBA" id="ARBA00007984"/>
    </source>
</evidence>
<organism evidence="12 13">
    <name type="scientific">Dictyostelium purpureum</name>
    <name type="common">Slime mold</name>
    <dbReference type="NCBI Taxonomy" id="5786"/>
    <lineage>
        <taxon>Eukaryota</taxon>
        <taxon>Amoebozoa</taxon>
        <taxon>Evosea</taxon>
        <taxon>Eumycetozoa</taxon>
        <taxon>Dictyostelia</taxon>
        <taxon>Dictyosteliales</taxon>
        <taxon>Dictyosteliaceae</taxon>
        <taxon>Dictyostelium</taxon>
    </lineage>
</organism>
<keyword evidence="5" id="KW-0053">Apoptosis</keyword>
<name>F0ZJU4_DICPU</name>
<feature type="region of interest" description="Disordered" evidence="11">
    <location>
        <begin position="146"/>
        <end position="168"/>
    </location>
</feature>
<evidence type="ECO:0000256" key="9">
    <source>
        <dbReference type="ARBA" id="ARBA00023180"/>
    </source>
</evidence>
<keyword evidence="6" id="KW-0256">Endoplasmic reticulum</keyword>
<evidence type="ECO:0000256" key="8">
    <source>
        <dbReference type="ARBA" id="ARBA00023136"/>
    </source>
</evidence>
<dbReference type="OrthoDB" id="19574at2759"/>
<evidence type="ECO:0000256" key="4">
    <source>
        <dbReference type="ARBA" id="ARBA00022692"/>
    </source>
</evidence>
<accession>F0ZJU4</accession>
<dbReference type="GO" id="GO:0005794">
    <property type="term" value="C:Golgi apparatus"/>
    <property type="evidence" value="ECO:0000318"/>
    <property type="project" value="GO_Central"/>
</dbReference>
<evidence type="ECO:0000256" key="11">
    <source>
        <dbReference type="SAM" id="MobiDB-lite"/>
    </source>
</evidence>
<evidence type="ECO:0000256" key="3">
    <source>
        <dbReference type="ARBA" id="ARBA00011720"/>
    </source>
</evidence>
<feature type="region of interest" description="Disordered" evidence="11">
    <location>
        <begin position="1"/>
        <end position="132"/>
    </location>
</feature>
<dbReference type="PANTHER" id="PTHR13448">
    <property type="entry name" value="TRANSMEMBRANE PROTEIN 214"/>
    <property type="match status" value="1"/>
</dbReference>
<dbReference type="PANTHER" id="PTHR13448:SF0">
    <property type="entry name" value="TRANSMEMBRANE PROTEIN 214"/>
    <property type="match status" value="1"/>
</dbReference>
<feature type="compositionally biased region" description="Basic and acidic residues" evidence="11">
    <location>
        <begin position="32"/>
        <end position="70"/>
    </location>
</feature>
<evidence type="ECO:0000256" key="6">
    <source>
        <dbReference type="ARBA" id="ARBA00022824"/>
    </source>
</evidence>
<sequence length="618" mass="71710">MAKKKGNNNNNHVTTNNNSYDSDEGEWTSVPTKEEKNRERKEKKEVREHEKKKKRDQEQKEHDEKQKKIAELFSDSSKAFSIKNRPTNYNPWNILDDDASDGEVGVEQHSHPKRQLQKQYENPDNGYSFNPGKLTEIREKEKQLKLKQKQKKQKQQQKQQQNQPQSNERLAFAEALKTFEFDKYYELLKNVETKFPSVVDIQVQYVSEFLENHFGKVPSDQTVYHQKLDYLSKFDEKFKKETISFFERKPIGNIIPTVIFLTNNIVSILRKDKGSMTTSGVGLEILLQTILRYFPDALLKNANHFKSLNLQSLKPNVVSLYLWLFYQPINTNPSVSSSLWLQIIFPALYKSKINSEQNLELFVKFSDLLLESKKIQKNGVKIEETVLDLALDEFINALILHNVQPVAMKYSDFLFDVEKLFPNNKVSPAYFLTLLNYCVTFDENLRNMLLSKVIDCLNLDKDCYSVIKGRYVEIIAQVNNLLLFILLQWRTLEKSGIQLVNLSKSNIYDLALFSQNENNNLSNKYYQNNTNSVAITNNSNKKGKQQPAKHKSPSYDIDEVNLCNATCDAAISSFKPSHILRNVSIVLAPIVIAAFGYYSRDPICNKFNHELLQKYLCQ</sequence>
<dbReference type="KEGG" id="dpp:DICPUDRAFT_54993"/>
<dbReference type="Proteomes" id="UP000001064">
    <property type="component" value="Unassembled WGS sequence"/>
</dbReference>
<comment type="similarity">
    <text evidence="2">Belongs to the TMEM214 family.</text>
</comment>
<evidence type="ECO:0000256" key="10">
    <source>
        <dbReference type="ARBA" id="ARBA00024938"/>
    </source>
</evidence>
<dbReference type="FunCoup" id="F0ZJU4">
    <property type="interactions" value="29"/>
</dbReference>
<dbReference type="STRING" id="5786.F0ZJU4"/>
<dbReference type="RefSeq" id="XP_003287679.1">
    <property type="nucleotide sequence ID" value="XM_003287631.1"/>
</dbReference>
<evidence type="ECO:0000256" key="7">
    <source>
        <dbReference type="ARBA" id="ARBA00022989"/>
    </source>
</evidence>